<evidence type="ECO:0000256" key="1">
    <source>
        <dbReference type="ARBA" id="ARBA00005445"/>
    </source>
</evidence>
<gene>
    <name evidence="3" type="ORF">A2519_07240</name>
</gene>
<reference evidence="3 4" key="1">
    <citation type="journal article" date="2016" name="Nat. Commun.">
        <title>Thousands of microbial genomes shed light on interconnected biogeochemical processes in an aquifer system.</title>
        <authorList>
            <person name="Anantharaman K."/>
            <person name="Brown C.T."/>
            <person name="Hug L.A."/>
            <person name="Sharon I."/>
            <person name="Castelle C.J."/>
            <person name="Probst A.J."/>
            <person name="Thomas B.C."/>
            <person name="Singh A."/>
            <person name="Wilkins M.J."/>
            <person name="Karaoz U."/>
            <person name="Brodie E.L."/>
            <person name="Williams K.H."/>
            <person name="Hubbard S.S."/>
            <person name="Banfield J.F."/>
        </authorList>
    </citation>
    <scope>NUCLEOTIDE SEQUENCE [LARGE SCALE GENOMIC DNA]</scope>
</reference>
<protein>
    <submittedName>
        <fullName evidence="3">Uncharacterized protein</fullName>
    </submittedName>
</protein>
<evidence type="ECO:0000256" key="2">
    <source>
        <dbReference type="ARBA" id="ARBA00022729"/>
    </source>
</evidence>
<sequence>MKSKINIPKTVLHLWMCFIGATLMAALMLPVSAVSQSLAIVNLGTAGNFTLLAKTGISATGTTQVTGDIGVSPAAATYITGFGLIMDASGTFSTSAIVVGHVYAADYTAPSSSNMTTAVSDMETAYTDAAGRPTPDFTELYTGDVTGQTLAPGLYNWSTGVLISAGGVIISGATSDVWIFQIAGTLTVSNGAIVTLSGGAQASNIFWQVADQTTLGTTAAMKGIILCQTMIEMQTGATLNGRALAQTAVILDANAVTKPSEGTIVENGSAPQEFALLQNYPNPFNPSTMINYSLKKAVQVSLKVYNSLGHEVATLVNGRQKAGMHTVPFNSKNKTLNLSSGVYLCRLEAGSFISTREVVFIR</sequence>
<dbReference type="Proteomes" id="UP000179243">
    <property type="component" value="Unassembled WGS sequence"/>
</dbReference>
<dbReference type="InterPro" id="IPR021884">
    <property type="entry name" value="Ice-bd_prot"/>
</dbReference>
<proteinExistence type="inferred from homology"/>
<dbReference type="NCBIfam" id="TIGR04183">
    <property type="entry name" value="Por_Secre_tail"/>
    <property type="match status" value="1"/>
</dbReference>
<evidence type="ECO:0000313" key="4">
    <source>
        <dbReference type="Proteomes" id="UP000179243"/>
    </source>
</evidence>
<organism evidence="3 4">
    <name type="scientific">Candidatus Raymondbacteria bacterium RIFOXYD12_FULL_49_13</name>
    <dbReference type="NCBI Taxonomy" id="1817890"/>
    <lineage>
        <taxon>Bacteria</taxon>
        <taxon>Raymondiibacteriota</taxon>
    </lineage>
</organism>
<comment type="caution">
    <text evidence="3">The sequence shown here is derived from an EMBL/GenBank/DDBJ whole genome shotgun (WGS) entry which is preliminary data.</text>
</comment>
<dbReference type="AlphaFoldDB" id="A0A1F7F4M9"/>
<keyword evidence="2" id="KW-0732">Signal</keyword>
<comment type="similarity">
    <text evidence="1">Belongs to the ice-binding protein family.</text>
</comment>
<dbReference type="EMBL" id="MFYX01000122">
    <property type="protein sequence ID" value="OGK01619.1"/>
    <property type="molecule type" value="Genomic_DNA"/>
</dbReference>
<dbReference type="InterPro" id="IPR026444">
    <property type="entry name" value="Secre_tail"/>
</dbReference>
<dbReference type="Gene3D" id="2.60.40.4070">
    <property type="match status" value="1"/>
</dbReference>
<name>A0A1F7F4M9_UNCRA</name>
<dbReference type="Pfam" id="PF11999">
    <property type="entry name" value="Ice_binding"/>
    <property type="match status" value="1"/>
</dbReference>
<accession>A0A1F7F4M9</accession>
<evidence type="ECO:0000313" key="3">
    <source>
        <dbReference type="EMBL" id="OGK01619.1"/>
    </source>
</evidence>